<keyword evidence="2" id="KW-0808">Transferase</keyword>
<accession>A0ABY3RHK6</accession>
<sequence>MTASDKAFTGSIPQIYDQLMVPLIFEPYAQDLAQRIRARQPRDVLETAAGTGVVTRALHAQLPPQVRVTATDLNEPMLMQAKTHVADESRMTWRQADALALPFADASFDAVACQFGVMFFPDRVKGYAEARRVLRRGGRFVFNVWDRIEDNEFPHVVHETLQEIFPENPPRFFTRTPHGYYDTGRIKADLTEAGFTDIVIETVTHCSRAASPHEPAMAFCQGTPMRSEIEARGTPGLTAVTQAVAGALERRFGSGPIEGRIQALVISAG</sequence>
<dbReference type="RefSeq" id="WP_231325328.1">
    <property type="nucleotide sequence ID" value="NZ_CP088156.1"/>
</dbReference>
<dbReference type="SUPFAM" id="SSF53335">
    <property type="entry name" value="S-adenosyl-L-methionine-dependent methyltransferases"/>
    <property type="match status" value="1"/>
</dbReference>
<gene>
    <name evidence="2" type="ORF">LQG66_08425</name>
</gene>
<organism evidence="2 3">
    <name type="scientific">Bradyrhizobium ontarionense</name>
    <dbReference type="NCBI Taxonomy" id="2898149"/>
    <lineage>
        <taxon>Bacteria</taxon>
        <taxon>Pseudomonadati</taxon>
        <taxon>Pseudomonadota</taxon>
        <taxon>Alphaproteobacteria</taxon>
        <taxon>Hyphomicrobiales</taxon>
        <taxon>Nitrobacteraceae</taxon>
        <taxon>Bradyrhizobium</taxon>
    </lineage>
</organism>
<evidence type="ECO:0000313" key="2">
    <source>
        <dbReference type="EMBL" id="UFZ06311.1"/>
    </source>
</evidence>
<keyword evidence="3" id="KW-1185">Reference proteome</keyword>
<dbReference type="PANTHER" id="PTHR43591:SF81">
    <property type="entry name" value="MAGNESIUM PROTOPORPHYRIN IX METHYLTRANSFERASE, CHLOROPLASTIC-RELATED"/>
    <property type="match status" value="1"/>
</dbReference>
<feature type="domain" description="Methyltransferase type 11" evidence="1">
    <location>
        <begin position="45"/>
        <end position="142"/>
    </location>
</feature>
<dbReference type="EMBL" id="CP088156">
    <property type="protein sequence ID" value="UFZ06311.1"/>
    <property type="molecule type" value="Genomic_DNA"/>
</dbReference>
<dbReference type="PANTHER" id="PTHR43591">
    <property type="entry name" value="METHYLTRANSFERASE"/>
    <property type="match status" value="1"/>
</dbReference>
<dbReference type="GO" id="GO:0032259">
    <property type="term" value="P:methylation"/>
    <property type="evidence" value="ECO:0007669"/>
    <property type="project" value="UniProtKB-KW"/>
</dbReference>
<evidence type="ECO:0000313" key="3">
    <source>
        <dbReference type="Proteomes" id="UP001431010"/>
    </source>
</evidence>
<dbReference type="GO" id="GO:0008168">
    <property type="term" value="F:methyltransferase activity"/>
    <property type="evidence" value="ECO:0007669"/>
    <property type="project" value="UniProtKB-KW"/>
</dbReference>
<reference evidence="2" key="1">
    <citation type="journal article" date="2024" name="Antonie Van Leeuwenhoek">
        <title>Bradyrhizobium ontarionense sp. nov., a novel bacterial symbiont isolated from Aeschynomene indica (Indian jointvetch), harbours photosynthesis, nitrogen fixation and nitrous oxide (N2O) reductase genes.</title>
        <authorList>
            <person name="Bromfield E.S.P."/>
            <person name="Cloutier S."/>
        </authorList>
    </citation>
    <scope>NUCLEOTIDE SEQUENCE</scope>
    <source>
        <strain evidence="2">A19</strain>
    </source>
</reference>
<dbReference type="Gene3D" id="3.40.50.150">
    <property type="entry name" value="Vaccinia Virus protein VP39"/>
    <property type="match status" value="1"/>
</dbReference>
<dbReference type="CDD" id="cd02440">
    <property type="entry name" value="AdoMet_MTases"/>
    <property type="match status" value="1"/>
</dbReference>
<name>A0ABY3RHK6_9BRAD</name>
<dbReference type="Pfam" id="PF08241">
    <property type="entry name" value="Methyltransf_11"/>
    <property type="match status" value="1"/>
</dbReference>
<dbReference type="Proteomes" id="UP001431010">
    <property type="component" value="Chromosome"/>
</dbReference>
<evidence type="ECO:0000259" key="1">
    <source>
        <dbReference type="Pfam" id="PF08241"/>
    </source>
</evidence>
<proteinExistence type="predicted"/>
<keyword evidence="2" id="KW-0489">Methyltransferase</keyword>
<dbReference type="InterPro" id="IPR013216">
    <property type="entry name" value="Methyltransf_11"/>
</dbReference>
<dbReference type="InterPro" id="IPR029063">
    <property type="entry name" value="SAM-dependent_MTases_sf"/>
</dbReference>
<protein>
    <submittedName>
        <fullName evidence="2">Methyltransferase domain-containing protein</fullName>
    </submittedName>
</protein>